<dbReference type="PROSITE" id="PS50885">
    <property type="entry name" value="HAMP"/>
    <property type="match status" value="1"/>
</dbReference>
<keyword evidence="4" id="KW-0808">Transferase</keyword>
<dbReference type="Gene3D" id="3.30.565.10">
    <property type="entry name" value="Histidine kinase-like ATPase, C-terminal domain"/>
    <property type="match status" value="1"/>
</dbReference>
<dbReference type="SUPFAM" id="SSF55874">
    <property type="entry name" value="ATPase domain of HSP90 chaperone/DNA topoisomerase II/histidine kinase"/>
    <property type="match status" value="1"/>
</dbReference>
<dbReference type="PANTHER" id="PTHR34220">
    <property type="entry name" value="SENSOR HISTIDINE KINASE YPDA"/>
    <property type="match status" value="1"/>
</dbReference>
<dbReference type="InterPro" id="IPR003660">
    <property type="entry name" value="HAMP_dom"/>
</dbReference>
<dbReference type="EMBL" id="RZNY01000016">
    <property type="protein sequence ID" value="RUT43955.1"/>
    <property type="molecule type" value="Genomic_DNA"/>
</dbReference>
<dbReference type="Pfam" id="PF00672">
    <property type="entry name" value="HAMP"/>
    <property type="match status" value="1"/>
</dbReference>
<dbReference type="InterPro" id="IPR036890">
    <property type="entry name" value="HATPase_C_sf"/>
</dbReference>
<dbReference type="GO" id="GO:0005886">
    <property type="term" value="C:plasma membrane"/>
    <property type="evidence" value="ECO:0007669"/>
    <property type="project" value="UniProtKB-SubCell"/>
</dbReference>
<keyword evidence="10" id="KW-1185">Reference proteome</keyword>
<dbReference type="RefSeq" id="WP_127193577.1">
    <property type="nucleotide sequence ID" value="NZ_RZNY01000016.1"/>
</dbReference>
<dbReference type="SMART" id="SM00304">
    <property type="entry name" value="HAMP"/>
    <property type="match status" value="1"/>
</dbReference>
<name>A0A433Y5T9_9BACL</name>
<dbReference type="Pfam" id="PF02518">
    <property type="entry name" value="HATPase_c"/>
    <property type="match status" value="1"/>
</dbReference>
<keyword evidence="3" id="KW-0597">Phosphoprotein</keyword>
<dbReference type="CDD" id="cd06225">
    <property type="entry name" value="HAMP"/>
    <property type="match status" value="1"/>
</dbReference>
<accession>A0A433Y5T9</accession>
<gene>
    <name evidence="9" type="ORF">EJP82_18630</name>
</gene>
<organism evidence="9 10">
    <name type="scientific">Paenibacillus anaericanus</name>
    <dbReference type="NCBI Taxonomy" id="170367"/>
    <lineage>
        <taxon>Bacteria</taxon>
        <taxon>Bacillati</taxon>
        <taxon>Bacillota</taxon>
        <taxon>Bacilli</taxon>
        <taxon>Bacillales</taxon>
        <taxon>Paenibacillaceae</taxon>
        <taxon>Paenibacillus</taxon>
    </lineage>
</organism>
<dbReference type="Pfam" id="PF06580">
    <property type="entry name" value="His_kinase"/>
    <property type="match status" value="1"/>
</dbReference>
<dbReference type="AlphaFoldDB" id="A0A433Y5T9"/>
<comment type="caution">
    <text evidence="9">The sequence shown here is derived from an EMBL/GenBank/DDBJ whole genome shotgun (WGS) entry which is preliminary data.</text>
</comment>
<evidence type="ECO:0000313" key="10">
    <source>
        <dbReference type="Proteomes" id="UP000279446"/>
    </source>
</evidence>
<dbReference type="PANTHER" id="PTHR34220:SF7">
    <property type="entry name" value="SENSOR HISTIDINE KINASE YPDA"/>
    <property type="match status" value="1"/>
</dbReference>
<keyword evidence="2" id="KW-1003">Cell membrane</keyword>
<comment type="subcellular location">
    <subcellularLocation>
        <location evidence="1">Cell membrane</location>
        <topology evidence="1">Multi-pass membrane protein</topology>
    </subcellularLocation>
</comment>
<dbReference type="InterPro" id="IPR003594">
    <property type="entry name" value="HATPase_dom"/>
</dbReference>
<feature type="transmembrane region" description="Helical" evidence="7">
    <location>
        <begin position="271"/>
        <end position="293"/>
    </location>
</feature>
<evidence type="ECO:0000256" key="6">
    <source>
        <dbReference type="ARBA" id="ARBA00023136"/>
    </source>
</evidence>
<dbReference type="InterPro" id="IPR050640">
    <property type="entry name" value="Bact_2-comp_sensor_kinase"/>
</dbReference>
<protein>
    <submittedName>
        <fullName evidence="9">HAMP domain-containing protein</fullName>
    </submittedName>
</protein>
<evidence type="ECO:0000313" key="9">
    <source>
        <dbReference type="EMBL" id="RUT43955.1"/>
    </source>
</evidence>
<evidence type="ECO:0000259" key="8">
    <source>
        <dbReference type="PROSITE" id="PS50885"/>
    </source>
</evidence>
<reference evidence="9 10" key="1">
    <citation type="submission" date="2018-12" db="EMBL/GenBank/DDBJ databases">
        <authorList>
            <person name="Sun L."/>
            <person name="Chen Z."/>
        </authorList>
    </citation>
    <scope>NUCLEOTIDE SEQUENCE [LARGE SCALE GENOMIC DNA]</scope>
    <source>
        <strain evidence="9 10">DSM 15890</strain>
    </source>
</reference>
<dbReference type="GO" id="GO:0000155">
    <property type="term" value="F:phosphorelay sensor kinase activity"/>
    <property type="evidence" value="ECO:0007669"/>
    <property type="project" value="InterPro"/>
</dbReference>
<dbReference type="OrthoDB" id="2770831at2"/>
<evidence type="ECO:0000256" key="3">
    <source>
        <dbReference type="ARBA" id="ARBA00022553"/>
    </source>
</evidence>
<evidence type="ECO:0000256" key="5">
    <source>
        <dbReference type="ARBA" id="ARBA00022777"/>
    </source>
</evidence>
<keyword evidence="7" id="KW-0812">Transmembrane</keyword>
<dbReference type="InterPro" id="IPR010559">
    <property type="entry name" value="Sig_transdc_His_kin_internal"/>
</dbReference>
<evidence type="ECO:0000256" key="4">
    <source>
        <dbReference type="ARBA" id="ARBA00022679"/>
    </source>
</evidence>
<evidence type="ECO:0000256" key="2">
    <source>
        <dbReference type="ARBA" id="ARBA00022475"/>
    </source>
</evidence>
<keyword evidence="6 7" id="KW-0472">Membrane</keyword>
<feature type="transmembrane region" description="Helical" evidence="7">
    <location>
        <begin position="12"/>
        <end position="33"/>
    </location>
</feature>
<feature type="domain" description="HAMP" evidence="8">
    <location>
        <begin position="294"/>
        <end position="346"/>
    </location>
</feature>
<keyword evidence="7" id="KW-1133">Transmembrane helix</keyword>
<evidence type="ECO:0000256" key="7">
    <source>
        <dbReference type="SAM" id="Phobius"/>
    </source>
</evidence>
<dbReference type="SUPFAM" id="SSF158472">
    <property type="entry name" value="HAMP domain-like"/>
    <property type="match status" value="1"/>
</dbReference>
<dbReference type="Gene3D" id="6.10.340.10">
    <property type="match status" value="1"/>
</dbReference>
<keyword evidence="5" id="KW-0418">Kinase</keyword>
<sequence length="576" mass="65975">MFKLTFYRRIQLSFLLFIIVPIITVSVISFILIKETMVEKLQLSNENFLNVIIDEIGKTIDDVTFSSHFIVNDTSFRTYLKKFADADKLRTYDDYINFNEIKGVFSLITSKPLNNNISMYLVNRKRFIIPSNEEDLKLVNRNLDHLYEKIDFNKPETLQWLGMVTGKSSNEGTYYMARVIHGSHEKEYLSVLIIGISESYFERLLKPVEFGKIVLLDAGGNRIAGNTKLSSHDSDPKSSNLRSEVTLDKTDWTLVYEANKEAFTGKISRTFFTGIGGVILFFILFSITSLFMARRLHRPIQKLQRVIRQFGMGNLDVRIEVKGGDEIAELGHTLNTMMDQLKGLIYDIEQEQEQKRVMELDALFMQIRPHFLINTLNSIKCSLILQKDQLHSGVIDSLMSLLRAYLKINEPTTLLEECELLGHYIDIMKIRNEIPLELVVDLEPDLKQWVIPKLMLQPLIENAIVHGLVDNPDAKISIHARRDQNCIMIDIEDNGSGMEEEQLSVLNQQLQSNDTDQHASYTRVGLINVVQRLRLSFGPTATLCLYQNNMGGVTAFLQIPVHDHQVFIPGGRSYDA</sequence>
<dbReference type="Proteomes" id="UP000279446">
    <property type="component" value="Unassembled WGS sequence"/>
</dbReference>
<evidence type="ECO:0000256" key="1">
    <source>
        <dbReference type="ARBA" id="ARBA00004651"/>
    </source>
</evidence>
<proteinExistence type="predicted"/>